<protein>
    <recommendedName>
        <fullName evidence="14">Riboflavin biosynthesis protein RibD</fullName>
    </recommendedName>
    <domain>
        <recommendedName>
            <fullName evidence="14">Diaminohydroxyphosphoribosylaminopyrimidine deaminase</fullName>
            <shortName evidence="14">DRAP deaminase</shortName>
            <ecNumber evidence="14">3.5.4.26</ecNumber>
        </recommendedName>
        <alternativeName>
            <fullName evidence="14">Riboflavin-specific deaminase</fullName>
        </alternativeName>
    </domain>
    <domain>
        <recommendedName>
            <fullName evidence="14">5-amino-6-(5-phosphoribosylamino)uracil reductase</fullName>
            <ecNumber evidence="14">1.1.1.193</ecNumber>
        </recommendedName>
        <alternativeName>
            <fullName evidence="14">HTP reductase</fullName>
        </alternativeName>
    </domain>
</protein>
<feature type="binding site" evidence="16">
    <location>
        <position position="223"/>
    </location>
    <ligand>
        <name>NADP(+)</name>
        <dbReference type="ChEBI" id="CHEBI:58349"/>
    </ligand>
</feature>
<dbReference type="RefSeq" id="WP_309848794.1">
    <property type="nucleotide sequence ID" value="NZ_BAAAIU010000004.1"/>
</dbReference>
<feature type="binding site" evidence="17">
    <location>
        <position position="75"/>
    </location>
    <ligand>
        <name>Zn(2+)</name>
        <dbReference type="ChEBI" id="CHEBI:29105"/>
        <note>catalytic</note>
    </ligand>
</feature>
<evidence type="ECO:0000256" key="11">
    <source>
        <dbReference type="ARBA" id="ARBA00023268"/>
    </source>
</evidence>
<feature type="binding site" evidence="16">
    <location>
        <position position="197"/>
    </location>
    <ligand>
        <name>NADP(+)</name>
        <dbReference type="ChEBI" id="CHEBI:58349"/>
    </ligand>
</feature>
<dbReference type="EC" id="1.1.1.193" evidence="14"/>
<evidence type="ECO:0000256" key="6">
    <source>
        <dbReference type="ARBA" id="ARBA00022619"/>
    </source>
</evidence>
<comment type="pathway">
    <text evidence="2 14">Cofactor biosynthesis; riboflavin biosynthesis; 5-amino-6-(D-ribitylamino)uracil from GTP: step 2/4.</text>
</comment>
<keyword evidence="11" id="KW-0511">Multifunctional enzyme</keyword>
<sequence length="387" mass="40336">MTPTTTAARGEHGSSGPAQNGASPDAAALEPVMRRALELAQRTPAGANPRVGAVVLSDDGAVLGEGWHRGAGTPHAEPAALEDARSRGHDVRGGTIVITLEPCSHTGRTPPCTEAILEAGLRRVVFAAPDATAEARGGADRLAEAGLTVQAGLLREDSEALNERWAQRMAEGRPFVTAKVATSLDFCVADAEGRSQWITSEQARAHAQGLRRRVDAILVGTGTLAADNPRLTARTPRGEDAERQPLRVVVGLGEVPADAAVRGTDGRFVHVRSREPEAVLRELARLGAGHVMIEGGPRLVGAFLEAGLVDELWHYQAPLLLPGGLPAASGLAPRALGDAARFRVEGTELLGPDLLIRRMAVSGEAVTTGAAGNELGRAALYGAEKNH</sequence>
<feature type="binding site" evidence="16">
    <location>
        <position position="227"/>
    </location>
    <ligand>
        <name>NADP(+)</name>
        <dbReference type="ChEBI" id="CHEBI:58349"/>
    </ligand>
</feature>
<feature type="binding site" evidence="16">
    <location>
        <position position="294"/>
    </location>
    <ligand>
        <name>substrate</name>
    </ligand>
</feature>
<evidence type="ECO:0000256" key="17">
    <source>
        <dbReference type="PIRSR" id="PIRSR006769-3"/>
    </source>
</evidence>
<organism evidence="20 21">
    <name type="scientific">Falsarthrobacter nasiphocae</name>
    <dbReference type="NCBI Taxonomy" id="189863"/>
    <lineage>
        <taxon>Bacteria</taxon>
        <taxon>Bacillati</taxon>
        <taxon>Actinomycetota</taxon>
        <taxon>Actinomycetes</taxon>
        <taxon>Micrococcales</taxon>
        <taxon>Micrococcaceae</taxon>
        <taxon>Falsarthrobacter</taxon>
    </lineage>
</organism>
<keyword evidence="10 14" id="KW-0560">Oxidoreductase</keyword>
<comment type="catalytic activity">
    <reaction evidence="13 14">
        <text>2,5-diamino-6-hydroxy-4-(5-phosphoribosylamino)-pyrimidine + H2O + H(+) = 5-amino-6-(5-phospho-D-ribosylamino)uracil + NH4(+)</text>
        <dbReference type="Rhea" id="RHEA:21868"/>
        <dbReference type="ChEBI" id="CHEBI:15377"/>
        <dbReference type="ChEBI" id="CHEBI:15378"/>
        <dbReference type="ChEBI" id="CHEBI:28938"/>
        <dbReference type="ChEBI" id="CHEBI:58453"/>
        <dbReference type="ChEBI" id="CHEBI:58614"/>
        <dbReference type="EC" id="3.5.4.26"/>
    </reaction>
</comment>
<evidence type="ECO:0000313" key="21">
    <source>
        <dbReference type="Proteomes" id="UP001247307"/>
    </source>
</evidence>
<keyword evidence="21" id="KW-1185">Reference proteome</keyword>
<comment type="similarity">
    <text evidence="5 14">In the C-terminal section; belongs to the HTP reductase family.</text>
</comment>
<feature type="binding site" evidence="17">
    <location>
        <position position="103"/>
    </location>
    <ligand>
        <name>Zn(2+)</name>
        <dbReference type="ChEBI" id="CHEBI:29105"/>
        <note>catalytic</note>
    </ligand>
</feature>
<evidence type="ECO:0000313" key="20">
    <source>
        <dbReference type="EMBL" id="MDR6891237.1"/>
    </source>
</evidence>
<keyword evidence="14 20" id="KW-0378">Hydrolase</keyword>
<evidence type="ECO:0000256" key="14">
    <source>
        <dbReference type="PIRNR" id="PIRNR006769"/>
    </source>
</evidence>
<dbReference type="Proteomes" id="UP001247307">
    <property type="component" value="Unassembled WGS sequence"/>
</dbReference>
<dbReference type="Gene3D" id="3.40.140.10">
    <property type="entry name" value="Cytidine Deaminase, domain 2"/>
    <property type="match status" value="1"/>
</dbReference>
<feature type="active site" description="Proton donor" evidence="15">
    <location>
        <position position="77"/>
    </location>
</feature>
<dbReference type="SUPFAM" id="SSF53597">
    <property type="entry name" value="Dihydrofolate reductase-like"/>
    <property type="match status" value="1"/>
</dbReference>
<evidence type="ECO:0000256" key="12">
    <source>
        <dbReference type="ARBA" id="ARBA00049861"/>
    </source>
</evidence>
<evidence type="ECO:0000256" key="3">
    <source>
        <dbReference type="ARBA" id="ARBA00004910"/>
    </source>
</evidence>
<keyword evidence="6 14" id="KW-0686">Riboflavin biosynthesis</keyword>
<feature type="binding site" evidence="16">
    <location>
        <position position="231"/>
    </location>
    <ligand>
        <name>substrate</name>
    </ligand>
</feature>
<gene>
    <name evidence="20" type="ORF">J2S35_000177</name>
</gene>
<evidence type="ECO:0000256" key="18">
    <source>
        <dbReference type="SAM" id="MobiDB-lite"/>
    </source>
</evidence>
<comment type="similarity">
    <text evidence="4 14">In the N-terminal section; belongs to the cytidine and deoxycytidylate deaminase family.</text>
</comment>
<dbReference type="EC" id="3.5.4.26" evidence="14"/>
<feature type="binding site" evidence="16">
    <location>
        <begin position="296"/>
        <end position="302"/>
    </location>
    <ligand>
        <name>NADP(+)</name>
        <dbReference type="ChEBI" id="CHEBI:58349"/>
    </ligand>
</feature>
<evidence type="ECO:0000256" key="15">
    <source>
        <dbReference type="PIRSR" id="PIRSR006769-1"/>
    </source>
</evidence>
<feature type="binding site" evidence="16">
    <location>
        <position position="211"/>
    </location>
    <ligand>
        <name>substrate</name>
    </ligand>
</feature>
<dbReference type="SUPFAM" id="SSF53927">
    <property type="entry name" value="Cytidine deaminase-like"/>
    <property type="match status" value="1"/>
</dbReference>
<comment type="function">
    <text evidence="1 14">Converts 2,5-diamino-6-(ribosylamino)-4(3h)-pyrimidinone 5'-phosphate into 5-amino-6-(ribosylamino)-2,4(1h,3h)-pyrimidinedione 5'-phosphate.</text>
</comment>
<comment type="pathway">
    <text evidence="3 14">Cofactor biosynthesis; riboflavin biosynthesis; 5-amino-6-(D-ribitylamino)uracil from GTP: step 3/4.</text>
</comment>
<evidence type="ECO:0000256" key="4">
    <source>
        <dbReference type="ARBA" id="ARBA00005259"/>
    </source>
</evidence>
<evidence type="ECO:0000256" key="13">
    <source>
        <dbReference type="ARBA" id="ARBA00049886"/>
    </source>
</evidence>
<feature type="domain" description="CMP/dCMP-type deaminase" evidence="19">
    <location>
        <begin position="27"/>
        <end position="150"/>
    </location>
</feature>
<dbReference type="NCBIfam" id="TIGR00326">
    <property type="entry name" value="eubact_ribD"/>
    <property type="match status" value="1"/>
</dbReference>
<comment type="catalytic activity">
    <reaction evidence="12 14">
        <text>5-amino-6-(5-phospho-D-ribitylamino)uracil + NADP(+) = 5-amino-6-(5-phospho-D-ribosylamino)uracil + NADPH + H(+)</text>
        <dbReference type="Rhea" id="RHEA:17845"/>
        <dbReference type="ChEBI" id="CHEBI:15378"/>
        <dbReference type="ChEBI" id="CHEBI:57783"/>
        <dbReference type="ChEBI" id="CHEBI:58349"/>
        <dbReference type="ChEBI" id="CHEBI:58421"/>
        <dbReference type="ChEBI" id="CHEBI:58453"/>
        <dbReference type="EC" id="1.1.1.193"/>
    </reaction>
</comment>
<dbReference type="PANTHER" id="PTHR38011:SF7">
    <property type="entry name" value="2,5-DIAMINO-6-RIBOSYLAMINO-4(3H)-PYRIMIDINONE 5'-PHOSPHATE REDUCTASE"/>
    <property type="match status" value="1"/>
</dbReference>
<feature type="region of interest" description="Disordered" evidence="18">
    <location>
        <begin position="1"/>
        <end position="25"/>
    </location>
</feature>
<dbReference type="PIRSF" id="PIRSF006769">
    <property type="entry name" value="RibD"/>
    <property type="match status" value="1"/>
</dbReference>
<dbReference type="PROSITE" id="PS51747">
    <property type="entry name" value="CYT_DCMP_DEAMINASES_2"/>
    <property type="match status" value="1"/>
</dbReference>
<evidence type="ECO:0000256" key="9">
    <source>
        <dbReference type="ARBA" id="ARBA00022857"/>
    </source>
</evidence>
<dbReference type="PROSITE" id="PS00903">
    <property type="entry name" value="CYT_DCMP_DEAMINASES_1"/>
    <property type="match status" value="1"/>
</dbReference>
<dbReference type="InterPro" id="IPR024072">
    <property type="entry name" value="DHFR-like_dom_sf"/>
</dbReference>
<proteinExistence type="inferred from homology"/>
<evidence type="ECO:0000256" key="16">
    <source>
        <dbReference type="PIRSR" id="PIRSR006769-2"/>
    </source>
</evidence>
<feature type="binding site" evidence="16">
    <location>
        <position position="181"/>
    </location>
    <ligand>
        <name>NADP(+)</name>
        <dbReference type="ChEBI" id="CHEBI:58349"/>
    </ligand>
</feature>
<dbReference type="PANTHER" id="PTHR38011">
    <property type="entry name" value="DIHYDROFOLATE REDUCTASE FAMILY PROTEIN (AFU_ORTHOLOGUE AFUA_8G06820)"/>
    <property type="match status" value="1"/>
</dbReference>
<dbReference type="GO" id="GO:0009231">
    <property type="term" value="P:riboflavin biosynthetic process"/>
    <property type="evidence" value="ECO:0007669"/>
    <property type="project" value="UniProtKB-KW"/>
</dbReference>
<evidence type="ECO:0000256" key="2">
    <source>
        <dbReference type="ARBA" id="ARBA00004882"/>
    </source>
</evidence>
<feature type="binding site" evidence="17">
    <location>
        <position position="112"/>
    </location>
    <ligand>
        <name>Zn(2+)</name>
        <dbReference type="ChEBI" id="CHEBI:29105"/>
        <note>catalytic</note>
    </ligand>
</feature>
<keyword evidence="8 14" id="KW-0862">Zinc</keyword>
<dbReference type="InterPro" id="IPR050765">
    <property type="entry name" value="Riboflavin_Biosynth_HTPR"/>
</dbReference>
<keyword evidence="7 14" id="KW-0479">Metal-binding</keyword>
<dbReference type="InterPro" id="IPR002734">
    <property type="entry name" value="RibDG_C"/>
</dbReference>
<dbReference type="GO" id="GO:0008270">
    <property type="term" value="F:zinc ion binding"/>
    <property type="evidence" value="ECO:0007669"/>
    <property type="project" value="InterPro"/>
</dbReference>
<dbReference type="CDD" id="cd01284">
    <property type="entry name" value="Riboflavin_deaminase-reductase"/>
    <property type="match status" value="1"/>
</dbReference>
<feature type="binding site" evidence="16">
    <location>
        <position position="234"/>
    </location>
    <ligand>
        <name>substrate</name>
    </ligand>
</feature>
<dbReference type="InterPro" id="IPR016193">
    <property type="entry name" value="Cytidine_deaminase-like"/>
</dbReference>
<evidence type="ECO:0000256" key="1">
    <source>
        <dbReference type="ARBA" id="ARBA00002151"/>
    </source>
</evidence>
<dbReference type="GO" id="GO:0008703">
    <property type="term" value="F:5-amino-6-(5-phosphoribosylamino)uracil reductase activity"/>
    <property type="evidence" value="ECO:0007669"/>
    <property type="project" value="UniProtKB-EC"/>
</dbReference>
<dbReference type="Gene3D" id="3.40.430.10">
    <property type="entry name" value="Dihydrofolate Reductase, subunit A"/>
    <property type="match status" value="1"/>
</dbReference>
<feature type="binding site" evidence="16">
    <location>
        <position position="195"/>
    </location>
    <ligand>
        <name>NADP(+)</name>
        <dbReference type="ChEBI" id="CHEBI:58349"/>
    </ligand>
</feature>
<dbReference type="Pfam" id="PF00383">
    <property type="entry name" value="dCMP_cyt_deam_1"/>
    <property type="match status" value="1"/>
</dbReference>
<evidence type="ECO:0000256" key="8">
    <source>
        <dbReference type="ARBA" id="ARBA00022833"/>
    </source>
</evidence>
<dbReference type="InterPro" id="IPR004794">
    <property type="entry name" value="Eubact_RibD"/>
</dbReference>
<dbReference type="EMBL" id="JAVDUI010000001">
    <property type="protein sequence ID" value="MDR6891237.1"/>
    <property type="molecule type" value="Genomic_DNA"/>
</dbReference>
<comment type="caution">
    <text evidence="20">The sequence shown here is derived from an EMBL/GenBank/DDBJ whole genome shotgun (WGS) entry which is preliminary data.</text>
</comment>
<dbReference type="AlphaFoldDB" id="A0AAE3YFG0"/>
<evidence type="ECO:0000256" key="10">
    <source>
        <dbReference type="ARBA" id="ARBA00023002"/>
    </source>
</evidence>
<dbReference type="Pfam" id="PF01872">
    <property type="entry name" value="RibD_C"/>
    <property type="match status" value="1"/>
</dbReference>
<comment type="cofactor">
    <cofactor evidence="14 17">
        <name>Zn(2+)</name>
        <dbReference type="ChEBI" id="CHEBI:29105"/>
    </cofactor>
    <text evidence="14 17">Binds 1 zinc ion.</text>
</comment>
<keyword evidence="9 14" id="KW-0521">NADP</keyword>
<name>A0AAE3YFG0_9MICC</name>
<reference evidence="20" key="1">
    <citation type="submission" date="2023-07" db="EMBL/GenBank/DDBJ databases">
        <title>Sequencing the genomes of 1000 actinobacteria strains.</title>
        <authorList>
            <person name="Klenk H.-P."/>
        </authorList>
    </citation>
    <scope>NUCLEOTIDE SEQUENCE</scope>
    <source>
        <strain evidence="20">DSM 13988</strain>
    </source>
</reference>
<evidence type="ECO:0000256" key="5">
    <source>
        <dbReference type="ARBA" id="ARBA00007417"/>
    </source>
</evidence>
<dbReference type="InterPro" id="IPR002125">
    <property type="entry name" value="CMP_dCMP_dom"/>
</dbReference>
<accession>A0AAE3YFG0</accession>
<dbReference type="GO" id="GO:0008835">
    <property type="term" value="F:diaminohydroxyphosphoribosylaminopyrimidine deaminase activity"/>
    <property type="evidence" value="ECO:0007669"/>
    <property type="project" value="UniProtKB-EC"/>
</dbReference>
<evidence type="ECO:0000256" key="7">
    <source>
        <dbReference type="ARBA" id="ARBA00022723"/>
    </source>
</evidence>
<dbReference type="InterPro" id="IPR016192">
    <property type="entry name" value="APOBEC/CMP_deaminase_Zn-bd"/>
</dbReference>
<evidence type="ECO:0000259" key="19">
    <source>
        <dbReference type="PROSITE" id="PS51747"/>
    </source>
</evidence>